<proteinExistence type="predicted"/>
<name>A0A5B7ET83_PORTR</name>
<evidence type="ECO:0000313" key="1">
    <source>
        <dbReference type="EMBL" id="MPC36103.1"/>
    </source>
</evidence>
<protein>
    <submittedName>
        <fullName evidence="1">Uncharacterized protein</fullName>
    </submittedName>
</protein>
<dbReference type="EMBL" id="VSRR010003427">
    <property type="protein sequence ID" value="MPC36103.1"/>
    <property type="molecule type" value="Genomic_DNA"/>
</dbReference>
<gene>
    <name evidence="1" type="ORF">E2C01_029550</name>
</gene>
<organism evidence="1 2">
    <name type="scientific">Portunus trituberculatus</name>
    <name type="common">Swimming crab</name>
    <name type="synonym">Neptunus trituberculatus</name>
    <dbReference type="NCBI Taxonomy" id="210409"/>
    <lineage>
        <taxon>Eukaryota</taxon>
        <taxon>Metazoa</taxon>
        <taxon>Ecdysozoa</taxon>
        <taxon>Arthropoda</taxon>
        <taxon>Crustacea</taxon>
        <taxon>Multicrustacea</taxon>
        <taxon>Malacostraca</taxon>
        <taxon>Eumalacostraca</taxon>
        <taxon>Eucarida</taxon>
        <taxon>Decapoda</taxon>
        <taxon>Pleocyemata</taxon>
        <taxon>Brachyura</taxon>
        <taxon>Eubrachyura</taxon>
        <taxon>Portunoidea</taxon>
        <taxon>Portunidae</taxon>
        <taxon>Portuninae</taxon>
        <taxon>Portunus</taxon>
    </lineage>
</organism>
<dbReference type="Proteomes" id="UP000324222">
    <property type="component" value="Unassembled WGS sequence"/>
</dbReference>
<dbReference type="AlphaFoldDB" id="A0A5B7ET83"/>
<sequence length="139" mass="15406">MQGAEWRLGKFDDRPEKGYRVTKTLRGQTGGMRGGKKHVCTAYLASFDLNKDTTAAQHRQHVPNAATTITTTPTEGDQAGIEYSVTNNRLRGSVLIRSVCRCFDVITSGRRPCVPRGLGWARLVRVSECLQFHTQRGGL</sequence>
<comment type="caution">
    <text evidence="1">The sequence shown here is derived from an EMBL/GenBank/DDBJ whole genome shotgun (WGS) entry which is preliminary data.</text>
</comment>
<accession>A0A5B7ET83</accession>
<reference evidence="1 2" key="1">
    <citation type="submission" date="2019-05" db="EMBL/GenBank/DDBJ databases">
        <title>Another draft genome of Portunus trituberculatus and its Hox gene families provides insights of decapod evolution.</title>
        <authorList>
            <person name="Jeong J.-H."/>
            <person name="Song I."/>
            <person name="Kim S."/>
            <person name="Choi T."/>
            <person name="Kim D."/>
            <person name="Ryu S."/>
            <person name="Kim W."/>
        </authorList>
    </citation>
    <scope>NUCLEOTIDE SEQUENCE [LARGE SCALE GENOMIC DNA]</scope>
    <source>
        <tissue evidence="1">Muscle</tissue>
    </source>
</reference>
<keyword evidence="2" id="KW-1185">Reference proteome</keyword>
<evidence type="ECO:0000313" key="2">
    <source>
        <dbReference type="Proteomes" id="UP000324222"/>
    </source>
</evidence>